<sequence length="515" mass="56275">MAKQPDQEDQPNVAGGSTSYVVTAATTEPREEGANVSASANLTANVNLGAEETQEDEPREANLITTTTIVEVEGDVEEDDDAADDHPTCSSSSSLPAARDGGGEVAAVVPRPPAGWTSQQWRKGDVDNVFLDLKELAQGTDAESIYNSLREALRDAGFDDEFLFINLISIATDGASVLTGKNSGVIARLKQDFPKIQSIHCLCHRLELAVHDSLKLVAGCNHFEIFVSKLYTLYNQSAKNVRLLEEAAAELNMQLLKIGQIFTIRWVSSSFRTVKAVWNNYPALASHFKVASEDPSRNDTERKKFLGLHKQLSNAGFVADLACMKDMLRELQALSLRLQQRDIDIVSANCQIQQCIDVLSAMKECGGKSAQKAEERITQGLFKGLELVESSALGESASEAVQELRDWKLQDAAPAPGKTLEKLSTASRTYLPTSSECERGFSAVNDTDSKTRNRLREASISSLLFVDLNGPPLERFDPTLFITSWLKSGHRLSTSWASGPRAKAAEPRPLWSLLC</sequence>
<feature type="region of interest" description="Disordered" evidence="1">
    <location>
        <begin position="1"/>
        <end position="41"/>
    </location>
</feature>
<evidence type="ECO:0000313" key="3">
    <source>
        <dbReference type="Proteomes" id="UP001228049"/>
    </source>
</evidence>
<evidence type="ECO:0000256" key="1">
    <source>
        <dbReference type="SAM" id="MobiDB-lite"/>
    </source>
</evidence>
<name>A0AAD9F9I6_DISEL</name>
<feature type="region of interest" description="Disordered" evidence="1">
    <location>
        <begin position="78"/>
        <end position="119"/>
    </location>
</feature>
<keyword evidence="2" id="KW-0436">Ligase</keyword>
<organism evidence="2 3">
    <name type="scientific">Dissostichus eleginoides</name>
    <name type="common">Patagonian toothfish</name>
    <name type="synonym">Dissostichus amissus</name>
    <dbReference type="NCBI Taxonomy" id="100907"/>
    <lineage>
        <taxon>Eukaryota</taxon>
        <taxon>Metazoa</taxon>
        <taxon>Chordata</taxon>
        <taxon>Craniata</taxon>
        <taxon>Vertebrata</taxon>
        <taxon>Euteleostomi</taxon>
        <taxon>Actinopterygii</taxon>
        <taxon>Neopterygii</taxon>
        <taxon>Teleostei</taxon>
        <taxon>Neoteleostei</taxon>
        <taxon>Acanthomorphata</taxon>
        <taxon>Eupercaria</taxon>
        <taxon>Perciformes</taxon>
        <taxon>Notothenioidei</taxon>
        <taxon>Nototheniidae</taxon>
        <taxon>Dissostichus</taxon>
    </lineage>
</organism>
<reference evidence="2" key="1">
    <citation type="submission" date="2023-04" db="EMBL/GenBank/DDBJ databases">
        <title>Chromosome-level genome of Chaenocephalus aceratus.</title>
        <authorList>
            <person name="Park H."/>
        </authorList>
    </citation>
    <scope>NUCLEOTIDE SEQUENCE</scope>
    <source>
        <strain evidence="2">DE</strain>
        <tissue evidence="2">Muscle</tissue>
    </source>
</reference>
<accession>A0AAD9F9I6</accession>
<dbReference type="EMBL" id="JASDAP010000015">
    <property type="protein sequence ID" value="KAK1890660.1"/>
    <property type="molecule type" value="Genomic_DNA"/>
</dbReference>
<protein>
    <submittedName>
        <fullName evidence="2">E3 SUMO-protein ligase KIAA1586</fullName>
    </submittedName>
</protein>
<gene>
    <name evidence="2" type="ORF">KUDE01_009491</name>
</gene>
<keyword evidence="3" id="KW-1185">Reference proteome</keyword>
<dbReference type="PANTHER" id="PTHR46880">
    <property type="entry name" value="RAS-ASSOCIATING DOMAIN-CONTAINING PROTEIN"/>
    <property type="match status" value="1"/>
</dbReference>
<dbReference type="AlphaFoldDB" id="A0AAD9F9I6"/>
<evidence type="ECO:0000313" key="2">
    <source>
        <dbReference type="EMBL" id="KAK1890660.1"/>
    </source>
</evidence>
<comment type="caution">
    <text evidence="2">The sequence shown here is derived from an EMBL/GenBank/DDBJ whole genome shotgun (WGS) entry which is preliminary data.</text>
</comment>
<dbReference type="PANTHER" id="PTHR46880:SF8">
    <property type="entry name" value="E3 SUMO-PROTEIN LIGASE KIAA1586"/>
    <property type="match status" value="1"/>
</dbReference>
<dbReference type="GO" id="GO:0016874">
    <property type="term" value="F:ligase activity"/>
    <property type="evidence" value="ECO:0007669"/>
    <property type="project" value="UniProtKB-KW"/>
</dbReference>
<dbReference type="Proteomes" id="UP001228049">
    <property type="component" value="Unassembled WGS sequence"/>
</dbReference>
<feature type="compositionally biased region" description="Polar residues" evidence="1">
    <location>
        <begin position="15"/>
        <end position="26"/>
    </location>
</feature>
<proteinExistence type="predicted"/>
<dbReference type="SUPFAM" id="SSF53098">
    <property type="entry name" value="Ribonuclease H-like"/>
    <property type="match status" value="1"/>
</dbReference>
<dbReference type="InterPro" id="IPR012337">
    <property type="entry name" value="RNaseH-like_sf"/>
</dbReference>